<gene>
    <name evidence="1" type="ORF">SAMN04489716_7072</name>
</gene>
<dbReference type="AlphaFoldDB" id="A0A1H2CWF8"/>
<name>A0A1H2CWF8_9ACTN</name>
<keyword evidence="2" id="KW-1185">Reference proteome</keyword>
<reference evidence="1 2" key="1">
    <citation type="submission" date="2016-10" db="EMBL/GenBank/DDBJ databases">
        <authorList>
            <person name="de Groot N.N."/>
        </authorList>
    </citation>
    <scope>NUCLEOTIDE SEQUENCE [LARGE SCALE GENOMIC DNA]</scope>
    <source>
        <strain evidence="1 2">DSM 43941</strain>
    </source>
</reference>
<dbReference type="Proteomes" id="UP000198688">
    <property type="component" value="Chromosome I"/>
</dbReference>
<sequence>MTLQAALEALRRDAASWEQVSAVTRQAAMEASQLTLSANELSWAALPSGLLDTYAELQRKAATLLEEASEVYSGLSLKLDKVAYLYETNDDLAARELEGVWDPRE</sequence>
<evidence type="ECO:0000313" key="1">
    <source>
        <dbReference type="EMBL" id="SDT74714.1"/>
    </source>
</evidence>
<dbReference type="RefSeq" id="WP_092551121.1">
    <property type="nucleotide sequence ID" value="NZ_BOMJ01000057.1"/>
</dbReference>
<dbReference type="OrthoDB" id="3297440at2"/>
<dbReference type="STRING" id="113562.SAMN04489716_7072"/>
<proteinExistence type="predicted"/>
<organism evidence="1 2">
    <name type="scientific">Actinoplanes derwentensis</name>
    <dbReference type="NCBI Taxonomy" id="113562"/>
    <lineage>
        <taxon>Bacteria</taxon>
        <taxon>Bacillati</taxon>
        <taxon>Actinomycetota</taxon>
        <taxon>Actinomycetes</taxon>
        <taxon>Micromonosporales</taxon>
        <taxon>Micromonosporaceae</taxon>
        <taxon>Actinoplanes</taxon>
    </lineage>
</organism>
<dbReference type="EMBL" id="LT629758">
    <property type="protein sequence ID" value="SDT74714.1"/>
    <property type="molecule type" value="Genomic_DNA"/>
</dbReference>
<evidence type="ECO:0008006" key="3">
    <source>
        <dbReference type="Google" id="ProtNLM"/>
    </source>
</evidence>
<protein>
    <recommendedName>
        <fullName evidence="3">Excreted virulence factor EspC, type VII ESX diderm</fullName>
    </recommendedName>
</protein>
<evidence type="ECO:0000313" key="2">
    <source>
        <dbReference type="Proteomes" id="UP000198688"/>
    </source>
</evidence>
<accession>A0A1H2CWF8</accession>